<evidence type="ECO:0000256" key="3">
    <source>
        <dbReference type="ARBA" id="ARBA00022679"/>
    </source>
</evidence>
<keyword evidence="5" id="KW-0418">Kinase</keyword>
<dbReference type="EMBL" id="VCDI01000016">
    <property type="protein sequence ID" value="TLU70517.1"/>
    <property type="molecule type" value="Genomic_DNA"/>
</dbReference>
<keyword evidence="2" id="KW-0597">Phosphoprotein</keyword>
<dbReference type="Gene3D" id="3.40.50.300">
    <property type="entry name" value="P-loop containing nucleotide triphosphate hydrolases"/>
    <property type="match status" value="2"/>
</dbReference>
<dbReference type="InterPro" id="IPR051347">
    <property type="entry name" value="Circadian_clock_KaiC-rel"/>
</dbReference>
<comment type="caution">
    <text evidence="8">The sequence shown here is derived from an EMBL/GenBank/DDBJ whole genome shotgun (WGS) entry which is preliminary data.</text>
</comment>
<accession>A0A5R9J217</accession>
<dbReference type="InterPro" id="IPR010624">
    <property type="entry name" value="KaiC_dom"/>
</dbReference>
<evidence type="ECO:0000256" key="1">
    <source>
        <dbReference type="ARBA" id="ARBA00012513"/>
    </source>
</evidence>
<reference evidence="8 9" key="1">
    <citation type="submission" date="2019-05" db="EMBL/GenBank/DDBJ databases">
        <authorList>
            <person name="Pankratov T."/>
            <person name="Grouzdev D."/>
        </authorList>
    </citation>
    <scope>NUCLEOTIDE SEQUENCE [LARGE SCALE GENOMIC DNA]</scope>
    <source>
        <strain evidence="8 9">KEBCLARHB70R</strain>
    </source>
</reference>
<evidence type="ECO:0000313" key="8">
    <source>
        <dbReference type="EMBL" id="TLU70517.1"/>
    </source>
</evidence>
<proteinExistence type="predicted"/>
<dbReference type="AlphaFoldDB" id="A0A5R9J217"/>
<dbReference type="SUPFAM" id="SSF52540">
    <property type="entry name" value="P-loop containing nucleoside triphosphate hydrolases"/>
    <property type="match status" value="2"/>
</dbReference>
<dbReference type="OrthoDB" id="9787927at2"/>
<dbReference type="GO" id="GO:0004674">
    <property type="term" value="F:protein serine/threonine kinase activity"/>
    <property type="evidence" value="ECO:0007669"/>
    <property type="project" value="UniProtKB-EC"/>
</dbReference>
<dbReference type="InterPro" id="IPR014774">
    <property type="entry name" value="KaiC-like_dom"/>
</dbReference>
<dbReference type="InterPro" id="IPR030665">
    <property type="entry name" value="KaiC"/>
</dbReference>
<evidence type="ECO:0000256" key="5">
    <source>
        <dbReference type="ARBA" id="ARBA00022777"/>
    </source>
</evidence>
<dbReference type="InterPro" id="IPR027417">
    <property type="entry name" value="P-loop_NTPase"/>
</dbReference>
<keyword evidence="6" id="KW-0378">Hydrolase</keyword>
<dbReference type="Proteomes" id="UP000305654">
    <property type="component" value="Unassembled WGS sequence"/>
</dbReference>
<dbReference type="GO" id="GO:0005524">
    <property type="term" value="F:ATP binding"/>
    <property type="evidence" value="ECO:0007669"/>
    <property type="project" value="InterPro"/>
</dbReference>
<evidence type="ECO:0000256" key="4">
    <source>
        <dbReference type="ARBA" id="ARBA00022737"/>
    </source>
</evidence>
<keyword evidence="3" id="KW-0808">Transferase</keyword>
<dbReference type="GO" id="GO:0016787">
    <property type="term" value="F:hydrolase activity"/>
    <property type="evidence" value="ECO:0007669"/>
    <property type="project" value="UniProtKB-KW"/>
</dbReference>
<keyword evidence="4" id="KW-0677">Repeat</keyword>
<dbReference type="Pfam" id="PF06745">
    <property type="entry name" value="ATPase"/>
    <property type="match status" value="2"/>
</dbReference>
<evidence type="ECO:0000256" key="6">
    <source>
        <dbReference type="ARBA" id="ARBA00022801"/>
    </source>
</evidence>
<dbReference type="PIRSF" id="PIRSF039117">
    <property type="entry name" value="KaiC"/>
    <property type="match status" value="1"/>
</dbReference>
<keyword evidence="9" id="KW-1185">Reference proteome</keyword>
<organism evidence="8 9">
    <name type="scientific">Lichenicoccus roseus</name>
    <dbReference type="NCBI Taxonomy" id="2683649"/>
    <lineage>
        <taxon>Bacteria</taxon>
        <taxon>Pseudomonadati</taxon>
        <taxon>Pseudomonadota</taxon>
        <taxon>Alphaproteobacteria</taxon>
        <taxon>Acetobacterales</taxon>
        <taxon>Acetobacteraceae</taxon>
        <taxon>Lichenicoccus</taxon>
    </lineage>
</organism>
<dbReference type="InterPro" id="IPR003593">
    <property type="entry name" value="AAA+_ATPase"/>
</dbReference>
<sequence>MTDVGVAVLERVQSGVPGLDVILGGGFLKGGLYIIQGPPGTGKTTLGNQICFNHVAHANRAVFVTLLAEYHARMMQHLSVMKFFDASKIPDQLSYLNGLAALHETGLRGFVSLLRKEVTSRRASVLVIDGLVTARRLAPDEQAFNEFIHDLQAVAIAAGCTVFILTSSRSDVIEPEHTMVDGIVELADELAGWAAESSLQVVKFRGSGFLRGRHAYKITSGGVVVHPRIEALLSRPSRPDQGGDGDGRVVSGLEQLDTMLGGGLPEASTTMVMGPSGTGKTTLGLEFLAACTDTTPGLLFGFYETPKRIDAKAAGVCPALRNLIDSAVVEVLWQPPTDDLLDAYGERLLQAVKRRKVKRLFIDGLGAFQSAAAGSGSDRIGMFLTALMNEMRILGVTTVYTLEVPDIMGPSIRTSIGDLSSLAENLILMRFVEAGSQLHRLISILKVRDSQFDQSLHEYETSSQGLIIRPNSESAQAIMLGVPIVAQRERNSGPARTGRRR</sequence>
<protein>
    <recommendedName>
        <fullName evidence="1">non-specific serine/threonine protein kinase</fullName>
        <ecNumber evidence="1">2.7.11.1</ecNumber>
    </recommendedName>
</protein>
<dbReference type="PROSITE" id="PS51146">
    <property type="entry name" value="KAIC"/>
    <property type="match status" value="1"/>
</dbReference>
<feature type="domain" description="KaiC" evidence="7">
    <location>
        <begin position="247"/>
        <end position="482"/>
    </location>
</feature>
<evidence type="ECO:0000313" key="9">
    <source>
        <dbReference type="Proteomes" id="UP000305654"/>
    </source>
</evidence>
<dbReference type="EC" id="2.7.11.1" evidence="1"/>
<name>A0A5R9J217_9PROT</name>
<evidence type="ECO:0000256" key="2">
    <source>
        <dbReference type="ARBA" id="ARBA00022553"/>
    </source>
</evidence>
<evidence type="ECO:0000259" key="7">
    <source>
        <dbReference type="PROSITE" id="PS51146"/>
    </source>
</evidence>
<dbReference type="SMART" id="SM00382">
    <property type="entry name" value="AAA"/>
    <property type="match status" value="2"/>
</dbReference>
<dbReference type="PANTHER" id="PTHR42926">
    <property type="match status" value="1"/>
</dbReference>
<dbReference type="PANTHER" id="PTHR42926:SF1">
    <property type="entry name" value="CIRCADIAN CLOCK OSCILLATOR PROTEIN KAIC 1"/>
    <property type="match status" value="1"/>
</dbReference>
<dbReference type="RefSeq" id="WP_138328114.1">
    <property type="nucleotide sequence ID" value="NZ_VCDI01000016.1"/>
</dbReference>
<gene>
    <name evidence="8" type="ORF">FE263_21570</name>
</gene>